<evidence type="ECO:0000313" key="1">
    <source>
        <dbReference type="EMBL" id="TEY85168.1"/>
    </source>
</evidence>
<comment type="caution">
    <text evidence="1">The sequence shown here is derived from an EMBL/GenBank/DDBJ whole genome shotgun (WGS) entry which is preliminary data.</text>
</comment>
<reference evidence="1 2" key="1">
    <citation type="submission" date="2017-11" db="EMBL/GenBank/DDBJ databases">
        <title>Comparative genomics of Botrytis spp.</title>
        <authorList>
            <person name="Valero-Jimenez C.A."/>
            <person name="Tapia P."/>
            <person name="Veloso J."/>
            <person name="Silva-Moreno E."/>
            <person name="Staats M."/>
            <person name="Valdes J.H."/>
            <person name="Van Kan J.A.L."/>
        </authorList>
    </citation>
    <scope>NUCLEOTIDE SEQUENCE [LARGE SCALE GENOMIC DNA]</scope>
    <source>
        <strain evidence="1 2">MUCL2830</strain>
    </source>
</reference>
<gene>
    <name evidence="1" type="ORF">BOTCAL_0016g00190</name>
</gene>
<dbReference type="Proteomes" id="UP000297299">
    <property type="component" value="Unassembled WGS sequence"/>
</dbReference>
<accession>A0A4Y8DI43</accession>
<organism evidence="1 2">
    <name type="scientific">Botryotinia calthae</name>
    <dbReference type="NCBI Taxonomy" id="38488"/>
    <lineage>
        <taxon>Eukaryota</taxon>
        <taxon>Fungi</taxon>
        <taxon>Dikarya</taxon>
        <taxon>Ascomycota</taxon>
        <taxon>Pezizomycotina</taxon>
        <taxon>Leotiomycetes</taxon>
        <taxon>Helotiales</taxon>
        <taxon>Sclerotiniaceae</taxon>
        <taxon>Botryotinia</taxon>
    </lineage>
</organism>
<protein>
    <submittedName>
        <fullName evidence="1">Uncharacterized protein</fullName>
    </submittedName>
</protein>
<dbReference type="AlphaFoldDB" id="A0A4Y8DI43"/>
<keyword evidence="2" id="KW-1185">Reference proteome</keyword>
<evidence type="ECO:0000313" key="2">
    <source>
        <dbReference type="Proteomes" id="UP000297299"/>
    </source>
</evidence>
<dbReference type="EMBL" id="PHWZ01000016">
    <property type="protein sequence ID" value="TEY85168.1"/>
    <property type="molecule type" value="Genomic_DNA"/>
</dbReference>
<sequence length="72" mass="7889">MLECNTEMETPRRLPSTSAHKLFFSTLGKALSASEIVPGFHCETVAFGSGHRPDITGVLDQNYNGRAPEDDH</sequence>
<proteinExistence type="predicted"/>
<name>A0A4Y8DI43_9HELO</name>